<evidence type="ECO:0000256" key="2">
    <source>
        <dbReference type="ARBA" id="ARBA00023315"/>
    </source>
</evidence>
<comment type="caution">
    <text evidence="4">The sequence shown here is derived from an EMBL/GenBank/DDBJ whole genome shotgun (WGS) entry which is preliminary data.</text>
</comment>
<evidence type="ECO:0000256" key="1">
    <source>
        <dbReference type="ARBA" id="ARBA00022679"/>
    </source>
</evidence>
<accession>A0A512T359</accession>
<evidence type="ECO:0000313" key="5">
    <source>
        <dbReference type="Proteomes" id="UP000321793"/>
    </source>
</evidence>
<dbReference type="CDD" id="cd04301">
    <property type="entry name" value="NAT_SF"/>
    <property type="match status" value="1"/>
</dbReference>
<name>A0A512T359_9MICO</name>
<dbReference type="PANTHER" id="PTHR43877">
    <property type="entry name" value="AMINOALKYLPHOSPHONATE N-ACETYLTRANSFERASE-RELATED-RELATED"/>
    <property type="match status" value="1"/>
</dbReference>
<feature type="domain" description="N-acetyltransferase" evidence="3">
    <location>
        <begin position="4"/>
        <end position="160"/>
    </location>
</feature>
<keyword evidence="1" id="KW-0808">Transferase</keyword>
<gene>
    <name evidence="4" type="ORF">KLO01_26840</name>
</gene>
<dbReference type="EMBL" id="BKBA01000009">
    <property type="protein sequence ID" value="GEQ14637.1"/>
    <property type="molecule type" value="Genomic_DNA"/>
</dbReference>
<dbReference type="Proteomes" id="UP000321793">
    <property type="component" value="Unassembled WGS sequence"/>
</dbReference>
<dbReference type="PROSITE" id="PS51186">
    <property type="entry name" value="GNAT"/>
    <property type="match status" value="1"/>
</dbReference>
<organism evidence="4 5">
    <name type="scientific">Knoellia locipacati</name>
    <dbReference type="NCBI Taxonomy" id="882824"/>
    <lineage>
        <taxon>Bacteria</taxon>
        <taxon>Bacillati</taxon>
        <taxon>Actinomycetota</taxon>
        <taxon>Actinomycetes</taxon>
        <taxon>Micrococcales</taxon>
        <taxon>Intrasporangiaceae</taxon>
        <taxon>Knoellia</taxon>
    </lineage>
</organism>
<sequence>MEDVAIRLAEPRDAFAVAALTLQDDRECGAAVAPGFLDTFADAWLADRARVTLLAEAVDGRPLGVVTAAVVTKLPSSRRPVSRWLHVSLLFVTADARGGGLGARLLDALREWCSQNDVQRVQLNAAPRARSLYVRAGFGAPADGLMEWRADERVEQRADQRPDQT</sequence>
<dbReference type="InterPro" id="IPR050832">
    <property type="entry name" value="Bact_Acetyltransf"/>
</dbReference>
<dbReference type="InterPro" id="IPR000182">
    <property type="entry name" value="GNAT_dom"/>
</dbReference>
<protein>
    <recommendedName>
        <fullName evidence="3">N-acetyltransferase domain-containing protein</fullName>
    </recommendedName>
</protein>
<dbReference type="RefSeq" id="WP_186828050.1">
    <property type="nucleotide sequence ID" value="NZ_BAABDN010000002.1"/>
</dbReference>
<dbReference type="Gene3D" id="3.40.630.30">
    <property type="match status" value="1"/>
</dbReference>
<reference evidence="4 5" key="1">
    <citation type="submission" date="2019-07" db="EMBL/GenBank/DDBJ databases">
        <title>Whole genome shotgun sequence of Knoellia locipacati NBRC 109775.</title>
        <authorList>
            <person name="Hosoyama A."/>
            <person name="Uohara A."/>
            <person name="Ohji S."/>
            <person name="Ichikawa N."/>
        </authorList>
    </citation>
    <scope>NUCLEOTIDE SEQUENCE [LARGE SCALE GENOMIC DNA]</scope>
    <source>
        <strain evidence="4 5">NBRC 109775</strain>
    </source>
</reference>
<dbReference type="GO" id="GO:0016747">
    <property type="term" value="F:acyltransferase activity, transferring groups other than amino-acyl groups"/>
    <property type="evidence" value="ECO:0007669"/>
    <property type="project" value="InterPro"/>
</dbReference>
<evidence type="ECO:0000259" key="3">
    <source>
        <dbReference type="PROSITE" id="PS51186"/>
    </source>
</evidence>
<proteinExistence type="predicted"/>
<dbReference type="AlphaFoldDB" id="A0A512T359"/>
<keyword evidence="2" id="KW-0012">Acyltransferase</keyword>
<keyword evidence="5" id="KW-1185">Reference proteome</keyword>
<dbReference type="Pfam" id="PF13673">
    <property type="entry name" value="Acetyltransf_10"/>
    <property type="match status" value="1"/>
</dbReference>
<dbReference type="PANTHER" id="PTHR43877:SF2">
    <property type="entry name" value="AMINOALKYLPHOSPHONATE N-ACETYLTRANSFERASE-RELATED"/>
    <property type="match status" value="1"/>
</dbReference>
<dbReference type="InterPro" id="IPR016181">
    <property type="entry name" value="Acyl_CoA_acyltransferase"/>
</dbReference>
<evidence type="ECO:0000313" key="4">
    <source>
        <dbReference type="EMBL" id="GEQ14637.1"/>
    </source>
</evidence>
<dbReference type="SUPFAM" id="SSF55729">
    <property type="entry name" value="Acyl-CoA N-acyltransferases (Nat)"/>
    <property type="match status" value="1"/>
</dbReference>